<dbReference type="InterPro" id="IPR006677">
    <property type="entry name" value="tRNA_intron_Endonuc_cat-like"/>
</dbReference>
<comment type="caution">
    <text evidence="8">The sequence shown here is derived from an EMBL/GenBank/DDBJ whole genome shotgun (WGS) entry which is preliminary data.</text>
</comment>
<evidence type="ECO:0000256" key="5">
    <source>
        <dbReference type="PIRSR" id="PIRSR011789-1"/>
    </source>
</evidence>
<dbReference type="CDD" id="cd22363">
    <property type="entry name" value="tRNA-intron_lyase_C"/>
    <property type="match status" value="1"/>
</dbReference>
<dbReference type="GO" id="GO:0005737">
    <property type="term" value="C:cytoplasm"/>
    <property type="evidence" value="ECO:0007669"/>
    <property type="project" value="TreeGrafter"/>
</dbReference>
<evidence type="ECO:0000313" key="8">
    <source>
        <dbReference type="EMBL" id="OOQ88683.1"/>
    </source>
</evidence>
<dbReference type="NCBIfam" id="TIGR00324">
    <property type="entry name" value="endA"/>
    <property type="match status" value="1"/>
</dbReference>
<dbReference type="InterPro" id="IPR006676">
    <property type="entry name" value="tRNA_splic"/>
</dbReference>
<dbReference type="GO" id="GO:0000214">
    <property type="term" value="C:tRNA-intron endonuclease complex"/>
    <property type="evidence" value="ECO:0007669"/>
    <property type="project" value="UniProtKB-UniRule"/>
</dbReference>
<dbReference type="SUPFAM" id="SSF53032">
    <property type="entry name" value="tRNA-intron endonuclease catalytic domain-like"/>
    <property type="match status" value="1"/>
</dbReference>
<dbReference type="InterPro" id="IPR011856">
    <property type="entry name" value="tRNA_endonuc-like_dom_sf"/>
</dbReference>
<dbReference type="FunFam" id="3.40.1350.10:FF:000007">
    <property type="entry name" value="tRNA-splicing endonuclease subunit Sen2"/>
    <property type="match status" value="1"/>
</dbReference>
<name>A0A1S9RT27_PENBI</name>
<protein>
    <recommendedName>
        <fullName evidence="4">tRNA-splicing endonuclease subunit Sen2</fullName>
        <ecNumber evidence="4">4.6.1.16</ecNumber>
    </recommendedName>
</protein>
<keyword evidence="2 4" id="KW-0819">tRNA processing</keyword>
<dbReference type="AlphaFoldDB" id="A0A1S9RT27"/>
<feature type="active site" evidence="5">
    <location>
        <position position="372"/>
    </location>
</feature>
<dbReference type="Pfam" id="PF01974">
    <property type="entry name" value="tRNA_int_endo"/>
    <property type="match status" value="1"/>
</dbReference>
<dbReference type="Gene3D" id="3.40.1350.10">
    <property type="match status" value="1"/>
</dbReference>
<evidence type="ECO:0000256" key="6">
    <source>
        <dbReference type="SAM" id="MobiDB-lite"/>
    </source>
</evidence>
<dbReference type="GO" id="GO:0000213">
    <property type="term" value="F:tRNA-intron lyase activity"/>
    <property type="evidence" value="ECO:0007669"/>
    <property type="project" value="UniProtKB-UniRule"/>
</dbReference>
<organism evidence="8 9">
    <name type="scientific">Penicillium brasilianum</name>
    <dbReference type="NCBI Taxonomy" id="104259"/>
    <lineage>
        <taxon>Eukaryota</taxon>
        <taxon>Fungi</taxon>
        <taxon>Dikarya</taxon>
        <taxon>Ascomycota</taxon>
        <taxon>Pezizomycotina</taxon>
        <taxon>Eurotiomycetes</taxon>
        <taxon>Eurotiomycetidae</taxon>
        <taxon>Eurotiales</taxon>
        <taxon>Aspergillaceae</taxon>
        <taxon>Penicillium</taxon>
    </lineage>
</organism>
<evidence type="ECO:0000256" key="4">
    <source>
        <dbReference type="PIRNR" id="PIRNR011789"/>
    </source>
</evidence>
<keyword evidence="3 4" id="KW-0456">Lyase</keyword>
<dbReference type="PANTHER" id="PTHR21227:SF0">
    <property type="entry name" value="TRNA-SPLICING ENDONUCLEASE SUBUNIT SEN2"/>
    <property type="match status" value="1"/>
</dbReference>
<feature type="region of interest" description="Disordered" evidence="6">
    <location>
        <begin position="138"/>
        <end position="164"/>
    </location>
</feature>
<dbReference type="GO" id="GO:0000379">
    <property type="term" value="P:tRNA-type intron splice site recognition and cleavage"/>
    <property type="evidence" value="ECO:0007669"/>
    <property type="project" value="TreeGrafter"/>
</dbReference>
<keyword evidence="8" id="KW-0255">Endonuclease</keyword>
<dbReference type="InterPro" id="IPR016589">
    <property type="entry name" value="tRNA_splic_SEN2"/>
</dbReference>
<feature type="region of interest" description="Disordered" evidence="6">
    <location>
        <begin position="1"/>
        <end position="47"/>
    </location>
</feature>
<gene>
    <name evidence="8" type="ORF">PEBR_11039</name>
</gene>
<comment type="function">
    <text evidence="4">Constitutes one of the two catalytic subunit of the tRNA-splicing endonuclease complex, a complex responsible for identification and cleavage of the splice sites in pre-tRNA. It cleaves pre-tRNA at the 5'- and 3'-splice sites to release the intron. The products are an intron and two tRNA half-molecules bearing 2',3'-cyclic phosphate and 5'-OH termini. There are no conserved sequences at the splice sites, but the intron is invariably located at the same site in the gene, placing the splice sites an invariant distance from the constant structural features of the tRNA body.</text>
</comment>
<sequence>MAEATSVPKPELKAVPGRVPVPACEKSETAEKSRPARTPRPPRPNYRHIHRFPLPVNVHHVPSVIPHNPLSIISVALSYLTFLISPPRQDIYTAYFDLATSSVHVTDEKTIRALWEMGFFGKGSLSRSEPNWLEQEKKRRGLMSGNTVEEATRKRRAERRQLKLERARHEKLAVEERLKAEAAARESGSVDGSSIDAAAEAAAISVERFSVKKAMEAKYHERRQQALQNKNTTESAHPSQAANGSSGVSSPIVEKQEAVSKPIATHQALDDELDLETPENEEHLQLSNEETFFLVYALGALRVVDRNDNAPISTSSLFSLLRRRSYYPPRPDSSQPEVDDPFMLSYVVYHHFRSLGWVVRSGVKFGTDYLLYNRGPVFSHAEFAVIIIPSYSHPYWSESEERRVYATNKQARSWWWLHCVNRVQAQVKKSLVVCYVEVPPPVSSSADIGAEIGRYRVREFILRRWVPNRTRD</sequence>
<feature type="active site" evidence="5">
    <location>
        <position position="429"/>
    </location>
</feature>
<keyword evidence="8" id="KW-0378">Hydrolase</keyword>
<comment type="similarity">
    <text evidence="1 4">Belongs to the tRNA-intron endonuclease family.</text>
</comment>
<evidence type="ECO:0000259" key="7">
    <source>
        <dbReference type="Pfam" id="PF01974"/>
    </source>
</evidence>
<dbReference type="PIRSF" id="PIRSF011789">
    <property type="entry name" value="tRNA_splic_SEN2"/>
    <property type="match status" value="1"/>
</dbReference>
<proteinExistence type="inferred from homology"/>
<reference evidence="9" key="1">
    <citation type="submission" date="2015-09" db="EMBL/GenBank/DDBJ databases">
        <authorList>
            <person name="Fill T.P."/>
            <person name="Baretta J.F."/>
            <person name="de Almeida L.G."/>
            <person name="Rocha M."/>
            <person name="de Souza D.H."/>
            <person name="Malavazi I."/>
            <person name="Cerdeira L.T."/>
            <person name="Hong H."/>
            <person name="Samborskyy M."/>
            <person name="de Vasconcelos A.T."/>
            <person name="Leadlay P."/>
            <person name="Rodrigues-Filho E."/>
        </authorList>
    </citation>
    <scope>NUCLEOTIDE SEQUENCE [LARGE SCALE GENOMIC DNA]</scope>
    <source>
        <strain evidence="9">LaBioMMi 136</strain>
    </source>
</reference>
<evidence type="ECO:0000256" key="1">
    <source>
        <dbReference type="ARBA" id="ARBA00008078"/>
    </source>
</evidence>
<evidence type="ECO:0000313" key="9">
    <source>
        <dbReference type="Proteomes" id="UP000190744"/>
    </source>
</evidence>
<accession>A0A1S9RT27</accession>
<dbReference type="PANTHER" id="PTHR21227">
    <property type="entry name" value="TRNA-SPLICING ENDONUCLEASE SUBUNIT SEN2"/>
    <property type="match status" value="1"/>
</dbReference>
<keyword evidence="8" id="KW-0540">Nuclease</keyword>
<dbReference type="EC" id="4.6.1.16" evidence="4"/>
<feature type="region of interest" description="Disordered" evidence="6">
    <location>
        <begin position="220"/>
        <end position="261"/>
    </location>
</feature>
<dbReference type="Proteomes" id="UP000190744">
    <property type="component" value="Unassembled WGS sequence"/>
</dbReference>
<feature type="compositionally biased region" description="Polar residues" evidence="6">
    <location>
        <begin position="225"/>
        <end position="249"/>
    </location>
</feature>
<dbReference type="EMBL" id="LJBN01000117">
    <property type="protein sequence ID" value="OOQ88683.1"/>
    <property type="molecule type" value="Genomic_DNA"/>
</dbReference>
<dbReference type="GO" id="GO:0003676">
    <property type="term" value="F:nucleic acid binding"/>
    <property type="evidence" value="ECO:0007669"/>
    <property type="project" value="InterPro"/>
</dbReference>
<feature type="domain" description="tRNA intron endonuclease catalytic" evidence="7">
    <location>
        <begin position="342"/>
        <end position="436"/>
    </location>
</feature>
<feature type="active site" evidence="5">
    <location>
        <position position="380"/>
    </location>
</feature>
<evidence type="ECO:0000256" key="2">
    <source>
        <dbReference type="ARBA" id="ARBA00022694"/>
    </source>
</evidence>
<evidence type="ECO:0000256" key="3">
    <source>
        <dbReference type="ARBA" id="ARBA00023239"/>
    </source>
</evidence>
<feature type="compositionally biased region" description="Basic and acidic residues" evidence="6">
    <location>
        <begin position="25"/>
        <end position="34"/>
    </location>
</feature>
<dbReference type="InterPro" id="IPR036167">
    <property type="entry name" value="tRNA_intron_Endo_cat-like_sf"/>
</dbReference>